<dbReference type="InterPro" id="IPR023299">
    <property type="entry name" value="ATPase_P-typ_cyto_dom_N"/>
</dbReference>
<dbReference type="NCBIfam" id="TIGR01494">
    <property type="entry name" value="ATPase_P-type"/>
    <property type="match status" value="1"/>
</dbReference>
<proteinExistence type="inferred from homology"/>
<evidence type="ECO:0000256" key="14">
    <source>
        <dbReference type="ARBA" id="ARBA00023065"/>
    </source>
</evidence>
<keyword evidence="7" id="KW-0547">Nucleotide-binding</keyword>
<dbReference type="FunFam" id="3.30.70.100:FF:000005">
    <property type="entry name" value="Copper-exporting P-type ATPase A"/>
    <property type="match status" value="2"/>
</dbReference>
<evidence type="ECO:0000256" key="3">
    <source>
        <dbReference type="ARBA" id="ARBA00022448"/>
    </source>
</evidence>
<dbReference type="InterPro" id="IPR006122">
    <property type="entry name" value="HMA_Cu_ion-bd"/>
</dbReference>
<feature type="transmembrane region" description="Helical" evidence="16">
    <location>
        <begin position="181"/>
        <end position="204"/>
    </location>
</feature>
<evidence type="ECO:0000256" key="9">
    <source>
        <dbReference type="ARBA" id="ARBA00022840"/>
    </source>
</evidence>
<keyword evidence="15 16" id="KW-0472">Membrane</keyword>
<evidence type="ECO:0000313" key="19">
    <source>
        <dbReference type="Proteomes" id="UP000249782"/>
    </source>
</evidence>
<feature type="domain" description="HMA" evidence="17">
    <location>
        <begin position="1"/>
        <end position="67"/>
    </location>
</feature>
<dbReference type="PANTHER" id="PTHR43520">
    <property type="entry name" value="ATP7, ISOFORM B"/>
    <property type="match status" value="1"/>
</dbReference>
<feature type="transmembrane region" description="Helical" evidence="16">
    <location>
        <begin position="732"/>
        <end position="750"/>
    </location>
</feature>
<dbReference type="GO" id="GO:0005507">
    <property type="term" value="F:copper ion binding"/>
    <property type="evidence" value="ECO:0007669"/>
    <property type="project" value="InterPro"/>
</dbReference>
<dbReference type="FunFam" id="2.70.150.10:FF:000002">
    <property type="entry name" value="Copper-transporting ATPase 1, putative"/>
    <property type="match status" value="1"/>
</dbReference>
<dbReference type="AlphaFoldDB" id="A0A328P864"/>
<evidence type="ECO:0000256" key="5">
    <source>
        <dbReference type="ARBA" id="ARBA00022723"/>
    </source>
</evidence>
<dbReference type="InterPro" id="IPR017969">
    <property type="entry name" value="Heavy-metal-associated_CS"/>
</dbReference>
<dbReference type="InterPro" id="IPR023214">
    <property type="entry name" value="HAD_sf"/>
</dbReference>
<dbReference type="InterPro" id="IPR001757">
    <property type="entry name" value="P_typ_ATPase"/>
</dbReference>
<dbReference type="CDD" id="cd00371">
    <property type="entry name" value="HMA"/>
    <property type="match status" value="2"/>
</dbReference>
<dbReference type="InterPro" id="IPR044492">
    <property type="entry name" value="P_typ_ATPase_HD_dom"/>
</dbReference>
<name>A0A328P864_9EURY</name>
<feature type="transmembrane region" description="Helical" evidence="16">
    <location>
        <begin position="762"/>
        <end position="781"/>
    </location>
</feature>
<keyword evidence="3" id="KW-0813">Transport</keyword>
<gene>
    <name evidence="18" type="ORF">DPC56_07755</name>
</gene>
<dbReference type="SFLD" id="SFLDF00027">
    <property type="entry name" value="p-type_atpase"/>
    <property type="match status" value="1"/>
</dbReference>
<dbReference type="GO" id="GO:0055070">
    <property type="term" value="P:copper ion homeostasis"/>
    <property type="evidence" value="ECO:0007669"/>
    <property type="project" value="TreeGrafter"/>
</dbReference>
<keyword evidence="14" id="KW-0406">Ion transport</keyword>
<dbReference type="SUPFAM" id="SSF55008">
    <property type="entry name" value="HMA, heavy metal-associated domain"/>
    <property type="match status" value="2"/>
</dbReference>
<keyword evidence="11" id="KW-1278">Translocase</keyword>
<keyword evidence="10" id="KW-0460">Magnesium</keyword>
<dbReference type="Gene3D" id="3.40.50.1000">
    <property type="entry name" value="HAD superfamily/HAD-like"/>
    <property type="match status" value="1"/>
</dbReference>
<dbReference type="NCBIfam" id="TIGR00003">
    <property type="entry name" value="copper ion binding protein"/>
    <property type="match status" value="2"/>
</dbReference>
<evidence type="ECO:0000256" key="13">
    <source>
        <dbReference type="ARBA" id="ARBA00023008"/>
    </source>
</evidence>
<dbReference type="SUPFAM" id="SSF56784">
    <property type="entry name" value="HAD-like"/>
    <property type="match status" value="1"/>
</dbReference>
<dbReference type="InterPro" id="IPR027256">
    <property type="entry name" value="P-typ_ATPase_IB"/>
</dbReference>
<feature type="transmembrane region" description="Helical" evidence="16">
    <location>
        <begin position="216"/>
        <end position="236"/>
    </location>
</feature>
<evidence type="ECO:0000256" key="12">
    <source>
        <dbReference type="ARBA" id="ARBA00022989"/>
    </source>
</evidence>
<keyword evidence="8" id="KW-0187">Copper transport</keyword>
<dbReference type="Pfam" id="PF00403">
    <property type="entry name" value="HMA"/>
    <property type="match status" value="2"/>
</dbReference>
<evidence type="ECO:0000256" key="8">
    <source>
        <dbReference type="ARBA" id="ARBA00022796"/>
    </source>
</evidence>
<dbReference type="SUPFAM" id="SSF81653">
    <property type="entry name" value="Calcium ATPase, transduction domain A"/>
    <property type="match status" value="1"/>
</dbReference>
<dbReference type="InterPro" id="IPR036412">
    <property type="entry name" value="HAD-like_sf"/>
</dbReference>
<dbReference type="EMBL" id="QLOE01000013">
    <property type="protein sequence ID" value="RAO78497.1"/>
    <property type="molecule type" value="Genomic_DNA"/>
</dbReference>
<dbReference type="InterPro" id="IPR018303">
    <property type="entry name" value="ATPase_P-typ_P_site"/>
</dbReference>
<dbReference type="Gene3D" id="3.30.70.100">
    <property type="match status" value="2"/>
</dbReference>
<dbReference type="PRINTS" id="PR00942">
    <property type="entry name" value="CUATPASEI"/>
</dbReference>
<evidence type="ECO:0000256" key="7">
    <source>
        <dbReference type="ARBA" id="ARBA00022741"/>
    </source>
</evidence>
<organism evidence="18 19">
    <name type="scientific">Methanothermobacter tenebrarum</name>
    <dbReference type="NCBI Taxonomy" id="680118"/>
    <lineage>
        <taxon>Archaea</taxon>
        <taxon>Methanobacteriati</taxon>
        <taxon>Methanobacteriota</taxon>
        <taxon>Methanomada group</taxon>
        <taxon>Methanobacteria</taxon>
        <taxon>Methanobacteriales</taxon>
        <taxon>Methanobacteriaceae</taxon>
        <taxon>Methanothermobacter</taxon>
    </lineage>
</organism>
<reference evidence="18 19" key="1">
    <citation type="submission" date="2018-06" db="EMBL/GenBank/DDBJ databases">
        <title>Draft genome sequence of hyperthermophilic methanogen Methanothermobacter tenebrarum sp. MCM-B 1447.</title>
        <authorList>
            <person name="Pore S.D."/>
            <person name="Dagar S."/>
            <person name="Dhakephalkar P.K."/>
        </authorList>
    </citation>
    <scope>NUCLEOTIDE SEQUENCE [LARGE SCALE GENOMIC DNA]</scope>
    <source>
        <strain evidence="18 19">MCM B 1447</strain>
    </source>
</reference>
<dbReference type="GO" id="GO:0016887">
    <property type="term" value="F:ATP hydrolysis activity"/>
    <property type="evidence" value="ECO:0007669"/>
    <property type="project" value="InterPro"/>
</dbReference>
<dbReference type="SUPFAM" id="SSF81665">
    <property type="entry name" value="Calcium ATPase, transmembrane domain M"/>
    <property type="match status" value="1"/>
</dbReference>
<dbReference type="PANTHER" id="PTHR43520:SF8">
    <property type="entry name" value="P-TYPE CU(+) TRANSPORTER"/>
    <property type="match status" value="1"/>
</dbReference>
<dbReference type="NCBIfam" id="TIGR01511">
    <property type="entry name" value="ATPase-IB1_Cu"/>
    <property type="match status" value="1"/>
</dbReference>
<dbReference type="InterPro" id="IPR008250">
    <property type="entry name" value="ATPase_P-typ_transduc_dom_A_sf"/>
</dbReference>
<accession>A0A328P864</accession>
<dbReference type="GO" id="GO:0005524">
    <property type="term" value="F:ATP binding"/>
    <property type="evidence" value="ECO:0007669"/>
    <property type="project" value="UniProtKB-KW"/>
</dbReference>
<keyword evidence="5" id="KW-0479">Metal-binding</keyword>
<keyword evidence="12 16" id="KW-1133">Transmembrane helix</keyword>
<keyword evidence="13" id="KW-0186">Copper</keyword>
<evidence type="ECO:0000313" key="18">
    <source>
        <dbReference type="EMBL" id="RAO78497.1"/>
    </source>
</evidence>
<dbReference type="Gene3D" id="3.40.1110.10">
    <property type="entry name" value="Calcium-transporting ATPase, cytoplasmic domain N"/>
    <property type="match status" value="1"/>
</dbReference>
<dbReference type="Pfam" id="PF00122">
    <property type="entry name" value="E1-E2_ATPase"/>
    <property type="match status" value="1"/>
</dbReference>
<dbReference type="SFLD" id="SFLDG00002">
    <property type="entry name" value="C1.7:_P-type_atpase_like"/>
    <property type="match status" value="1"/>
</dbReference>
<comment type="subcellular location">
    <subcellularLocation>
        <location evidence="1">Endomembrane system</location>
        <topology evidence="1">Multi-pass membrane protein</topology>
    </subcellularLocation>
</comment>
<dbReference type="SFLD" id="SFLDS00003">
    <property type="entry name" value="Haloacid_Dehalogenase"/>
    <property type="match status" value="1"/>
</dbReference>
<evidence type="ECO:0000256" key="11">
    <source>
        <dbReference type="ARBA" id="ARBA00022967"/>
    </source>
</evidence>
<keyword evidence="4 16" id="KW-0812">Transmembrane</keyword>
<dbReference type="Gene3D" id="2.70.150.10">
    <property type="entry name" value="Calcium-transporting ATPase, cytoplasmic transduction domain A"/>
    <property type="match status" value="1"/>
</dbReference>
<evidence type="ECO:0000256" key="10">
    <source>
        <dbReference type="ARBA" id="ARBA00022842"/>
    </source>
</evidence>
<dbReference type="RefSeq" id="WP_112094506.1">
    <property type="nucleotide sequence ID" value="NZ_QLOE01000013.1"/>
</dbReference>
<feature type="transmembrane region" description="Helical" evidence="16">
    <location>
        <begin position="394"/>
        <end position="415"/>
    </location>
</feature>
<protein>
    <submittedName>
        <fullName evidence="18">Heavy metal translocating P-type ATPase</fullName>
    </submittedName>
</protein>
<evidence type="ECO:0000259" key="17">
    <source>
        <dbReference type="PROSITE" id="PS50846"/>
    </source>
</evidence>
<feature type="domain" description="HMA" evidence="17">
    <location>
        <begin position="69"/>
        <end position="135"/>
    </location>
</feature>
<dbReference type="CDD" id="cd02094">
    <property type="entry name" value="P-type_ATPase_Cu-like"/>
    <property type="match status" value="1"/>
</dbReference>
<keyword evidence="19" id="KW-1185">Reference proteome</keyword>
<dbReference type="PRINTS" id="PR00119">
    <property type="entry name" value="CATATPASE"/>
</dbReference>
<comment type="caution">
    <text evidence="18">The sequence shown here is derived from an EMBL/GenBank/DDBJ whole genome shotgun (WGS) entry which is preliminary data.</text>
</comment>
<dbReference type="PROSITE" id="PS01047">
    <property type="entry name" value="HMA_1"/>
    <property type="match status" value="1"/>
</dbReference>
<dbReference type="GO" id="GO:0016020">
    <property type="term" value="C:membrane"/>
    <property type="evidence" value="ECO:0007669"/>
    <property type="project" value="InterPro"/>
</dbReference>
<dbReference type="GO" id="GO:0012505">
    <property type="term" value="C:endomembrane system"/>
    <property type="evidence" value="ECO:0007669"/>
    <property type="project" value="UniProtKB-SubCell"/>
</dbReference>
<evidence type="ECO:0000256" key="16">
    <source>
        <dbReference type="SAM" id="Phobius"/>
    </source>
</evidence>
<dbReference type="InterPro" id="IPR006121">
    <property type="entry name" value="HMA_dom"/>
</dbReference>
<dbReference type="InterPro" id="IPR036163">
    <property type="entry name" value="HMA_dom_sf"/>
</dbReference>
<evidence type="ECO:0000256" key="4">
    <source>
        <dbReference type="ARBA" id="ARBA00022692"/>
    </source>
</evidence>
<evidence type="ECO:0000256" key="15">
    <source>
        <dbReference type="ARBA" id="ARBA00023136"/>
    </source>
</evidence>
<dbReference type="PROSITE" id="PS00154">
    <property type="entry name" value="ATPASE_E1_E2"/>
    <property type="match status" value="1"/>
</dbReference>
<keyword evidence="6" id="KW-0677">Repeat</keyword>
<dbReference type="PRINTS" id="PR00943">
    <property type="entry name" value="CUATPASE"/>
</dbReference>
<feature type="transmembrane region" description="Helical" evidence="16">
    <location>
        <begin position="157"/>
        <end position="175"/>
    </location>
</feature>
<dbReference type="Pfam" id="PF00702">
    <property type="entry name" value="Hydrolase"/>
    <property type="match status" value="1"/>
</dbReference>
<evidence type="ECO:0000256" key="2">
    <source>
        <dbReference type="ARBA" id="ARBA00006024"/>
    </source>
</evidence>
<dbReference type="Proteomes" id="UP000249782">
    <property type="component" value="Unassembled WGS sequence"/>
</dbReference>
<feature type="transmembrane region" description="Helical" evidence="16">
    <location>
        <begin position="242"/>
        <end position="260"/>
    </location>
</feature>
<keyword evidence="9" id="KW-0067">ATP-binding</keyword>
<evidence type="ECO:0000256" key="6">
    <source>
        <dbReference type="ARBA" id="ARBA00022737"/>
    </source>
</evidence>
<comment type="similarity">
    <text evidence="2">Belongs to the cation transport ATPase (P-type) (TC 3.A.3) family. Type IB subfamily.</text>
</comment>
<sequence>MKVNIRIGGMSCAGCALRIEEALRQIEGVREANVNFATAKATVEYDPKKIGIKDIEEVIKETGYQVLNDKIQVKVGGMTCAMCAKAIESGLEQLEGIIDATVNLGAETAYIEYNKDLISTEDIKRVIEGLGYQFLGTGGELVDEKILEDLKSKKKRIIVGLGVSIPLMAIMYLKIQFPSMNYIMLLVSILPFLYVSYPIFDAAIRSLQAKTLNMDVMYSMGIGVAFISSLLGTFNILSQNFVFYETALMLAAFLTLGRYLEAKAKGKTSEAIKKLLELQPETATLLKDDKEIEVPVETLKENDIIIVKTGDRIPVDGIIIEGQAHIDESMVTGEPIPVFKYKGKNVVAGTINTDGIIKIRTTHTGKETFLAKIIRLVEEAQGSKPPLQRIADKAVSYFIPTVLIIAFTAFTFWYLKGMGLLFSLTVLISTLVVACPCALGLATPTAVTVGIGRGAELGILIKKGEILEASEKINKVLFDKTGTLTEGKPYITDIIPLKGDEKDIIQLAASIEANSRHPIAKAIVSKAKNIPLLKVHELKPIPGKGLIGSTNSQKILVGNISLFKDNKIPLDDIGDIISKLQEEGKTIVLVGKDQELLGIIAVSDKIKETSPKAIKAIEKMGLETAMVTGDNPITAKAVAEKLGIARVLSQVLPEDKVNIVSKMRENGTVAFVGDGINDAPALAAADVGIAIGSGTDVAIEAADIVLVKDDPIDVPAAIQLARKVVSRVKWNIFWAFAYNMILIPVAAGILYPTFKLTFRPEFAGLAMALSSVTVVSLSLLLRSYTPPAKKMEK</sequence>
<dbReference type="OrthoDB" id="8588at2157"/>
<feature type="transmembrane region" description="Helical" evidence="16">
    <location>
        <begin position="421"/>
        <end position="443"/>
    </location>
</feature>
<dbReference type="GO" id="GO:0043682">
    <property type="term" value="F:P-type divalent copper transporter activity"/>
    <property type="evidence" value="ECO:0007669"/>
    <property type="project" value="TreeGrafter"/>
</dbReference>
<dbReference type="InterPro" id="IPR059000">
    <property type="entry name" value="ATPase_P-type_domA"/>
</dbReference>
<dbReference type="PROSITE" id="PS50846">
    <property type="entry name" value="HMA_2"/>
    <property type="match status" value="2"/>
</dbReference>
<dbReference type="InterPro" id="IPR023298">
    <property type="entry name" value="ATPase_P-typ_TM_dom_sf"/>
</dbReference>
<evidence type="ECO:0000256" key="1">
    <source>
        <dbReference type="ARBA" id="ARBA00004127"/>
    </source>
</evidence>
<dbReference type="NCBIfam" id="TIGR01525">
    <property type="entry name" value="ATPase-IB_hvy"/>
    <property type="match status" value="1"/>
</dbReference>